<dbReference type="FunFam" id="3.90.550.10:FF:000003">
    <property type="entry name" value="2-C-methyl-D-erythritol 4-phosphate cytidylyltransferase"/>
    <property type="match status" value="1"/>
</dbReference>
<gene>
    <name evidence="9" type="primary">ispD</name>
    <name evidence="9" type="ORF">J0M35_05285</name>
</gene>
<dbReference type="EMBL" id="JAFLCK010000005">
    <property type="protein sequence ID" value="MBN8659753.1"/>
    <property type="molecule type" value="Genomic_DNA"/>
</dbReference>
<dbReference type="PROSITE" id="PS01295">
    <property type="entry name" value="ISPD"/>
    <property type="match status" value="1"/>
</dbReference>
<dbReference type="InterPro" id="IPR050088">
    <property type="entry name" value="IspD/TarI_cytidylyltransf_bact"/>
</dbReference>
<evidence type="ECO:0000256" key="1">
    <source>
        <dbReference type="ARBA" id="ARBA00001282"/>
    </source>
</evidence>
<dbReference type="InterPro" id="IPR001228">
    <property type="entry name" value="IspD"/>
</dbReference>
<evidence type="ECO:0000256" key="8">
    <source>
        <dbReference type="ARBA" id="ARBA00023229"/>
    </source>
</evidence>
<evidence type="ECO:0000256" key="5">
    <source>
        <dbReference type="ARBA" id="ARBA00019056"/>
    </source>
</evidence>
<dbReference type="PANTHER" id="PTHR32125">
    <property type="entry name" value="2-C-METHYL-D-ERYTHRITOL 4-PHOSPHATE CYTIDYLYLTRANSFERASE, CHLOROPLASTIC"/>
    <property type="match status" value="1"/>
</dbReference>
<dbReference type="UniPathway" id="UPA00056">
    <property type="reaction ID" value="UER00093"/>
</dbReference>
<comment type="catalytic activity">
    <reaction evidence="1">
        <text>2-C-methyl-D-erythritol 4-phosphate + CTP + H(+) = 4-CDP-2-C-methyl-D-erythritol + diphosphate</text>
        <dbReference type="Rhea" id="RHEA:13429"/>
        <dbReference type="ChEBI" id="CHEBI:15378"/>
        <dbReference type="ChEBI" id="CHEBI:33019"/>
        <dbReference type="ChEBI" id="CHEBI:37563"/>
        <dbReference type="ChEBI" id="CHEBI:57823"/>
        <dbReference type="ChEBI" id="CHEBI:58262"/>
        <dbReference type="EC" id="2.7.7.60"/>
    </reaction>
</comment>
<dbReference type="CDD" id="cd02516">
    <property type="entry name" value="CDP-ME_synthetase"/>
    <property type="match status" value="1"/>
</dbReference>
<dbReference type="Pfam" id="PF01128">
    <property type="entry name" value="IspD"/>
    <property type="match status" value="1"/>
</dbReference>
<keyword evidence="7 9" id="KW-0548">Nucleotidyltransferase</keyword>
<dbReference type="NCBIfam" id="TIGR00453">
    <property type="entry name" value="ispD"/>
    <property type="match status" value="1"/>
</dbReference>
<dbReference type="InterPro" id="IPR018294">
    <property type="entry name" value="ISPD_synthase_CS"/>
</dbReference>
<accession>A0A8J7PDL9</accession>
<comment type="pathway">
    <text evidence="2">Isoprenoid biosynthesis; isopentenyl diphosphate biosynthesis via DXP pathway; isopentenyl diphosphate from 1-deoxy-D-xylulose 5-phosphate: step 2/6.</text>
</comment>
<dbReference type="EC" id="2.7.7.60" evidence="4"/>
<dbReference type="GO" id="GO:0050518">
    <property type="term" value="F:2-C-methyl-D-erythritol 4-phosphate cytidylyltransferase activity"/>
    <property type="evidence" value="ECO:0007669"/>
    <property type="project" value="UniProtKB-EC"/>
</dbReference>
<dbReference type="Proteomes" id="UP000664277">
    <property type="component" value="Unassembled WGS sequence"/>
</dbReference>
<name>A0A8J7PDL9_9BACT</name>
<dbReference type="SUPFAM" id="SSF53448">
    <property type="entry name" value="Nucleotide-diphospho-sugar transferases"/>
    <property type="match status" value="1"/>
</dbReference>
<protein>
    <recommendedName>
        <fullName evidence="5">2-C-methyl-D-erythritol 4-phosphate cytidylyltransferase</fullName>
        <ecNumber evidence="4">2.7.7.60</ecNumber>
    </recommendedName>
</protein>
<evidence type="ECO:0000256" key="2">
    <source>
        <dbReference type="ARBA" id="ARBA00004787"/>
    </source>
</evidence>
<sequence length="248" mass="27177">MSDLKQNTFAAVITAGGSGSRFGAEEPKQFLDLLGYPMYIWSILNCIRLDIFEAIILTLPESYIDRVKADLAKLAAESNLPKVVDKVQAIAGGPSRQMSVYLALEFLSKLNPQYVLVHDAARPFAGVSSFRLCLETLVEKGACSIGTPVSDTIKRVEGEKIVETLDRSKLWSVQTPQGAPFPLLLDCHRRAFKDGISVTDDAAILESFGNSVFIFQGSNQNIKVTLADDFKTCQLLAPLYLSKSPMEP</sequence>
<comment type="similarity">
    <text evidence="3">Belongs to the IspD/TarI cytidylyltransferase family. IspD subfamily.</text>
</comment>
<keyword evidence="6 9" id="KW-0808">Transferase</keyword>
<organism evidence="9 10">
    <name type="scientific">Candidatus Obscuribacter phosphatis</name>
    <dbReference type="NCBI Taxonomy" id="1906157"/>
    <lineage>
        <taxon>Bacteria</taxon>
        <taxon>Bacillati</taxon>
        <taxon>Candidatus Melainabacteria</taxon>
        <taxon>Candidatus Obscuribacterales</taxon>
        <taxon>Candidatus Obscuribacteraceae</taxon>
        <taxon>Candidatus Obscuribacter</taxon>
    </lineage>
</organism>
<dbReference type="AlphaFoldDB" id="A0A8J7PDL9"/>
<dbReference type="PANTHER" id="PTHR32125:SF4">
    <property type="entry name" value="2-C-METHYL-D-ERYTHRITOL 4-PHOSPHATE CYTIDYLYLTRANSFERASE, CHLOROPLASTIC"/>
    <property type="match status" value="1"/>
</dbReference>
<evidence type="ECO:0000313" key="10">
    <source>
        <dbReference type="Proteomes" id="UP000664277"/>
    </source>
</evidence>
<dbReference type="InterPro" id="IPR029044">
    <property type="entry name" value="Nucleotide-diphossugar_trans"/>
</dbReference>
<evidence type="ECO:0000256" key="6">
    <source>
        <dbReference type="ARBA" id="ARBA00022679"/>
    </source>
</evidence>
<proteinExistence type="inferred from homology"/>
<dbReference type="InterPro" id="IPR034683">
    <property type="entry name" value="IspD/TarI"/>
</dbReference>
<evidence type="ECO:0000256" key="3">
    <source>
        <dbReference type="ARBA" id="ARBA00009789"/>
    </source>
</evidence>
<reference evidence="9" key="1">
    <citation type="submission" date="2021-02" db="EMBL/GenBank/DDBJ databases">
        <title>Genome-Resolved Metagenomics of a Microbial Community Performing Photosynthetic Biological Nutrient Removal.</title>
        <authorList>
            <person name="Mcdaniel E.A."/>
        </authorList>
    </citation>
    <scope>NUCLEOTIDE SEQUENCE</scope>
    <source>
        <strain evidence="9">UWPOB_OBS1</strain>
    </source>
</reference>
<keyword evidence="8" id="KW-0414">Isoprene biosynthesis</keyword>
<comment type="caution">
    <text evidence="9">The sequence shown here is derived from an EMBL/GenBank/DDBJ whole genome shotgun (WGS) entry which is preliminary data.</text>
</comment>
<evidence type="ECO:0000313" key="9">
    <source>
        <dbReference type="EMBL" id="MBN8659753.1"/>
    </source>
</evidence>
<dbReference type="GO" id="GO:0019288">
    <property type="term" value="P:isopentenyl diphosphate biosynthetic process, methylerythritol 4-phosphate pathway"/>
    <property type="evidence" value="ECO:0007669"/>
    <property type="project" value="UniProtKB-UniPathway"/>
</dbReference>
<dbReference type="Gene3D" id="3.90.550.10">
    <property type="entry name" value="Spore Coat Polysaccharide Biosynthesis Protein SpsA, Chain A"/>
    <property type="match status" value="1"/>
</dbReference>
<evidence type="ECO:0000256" key="4">
    <source>
        <dbReference type="ARBA" id="ARBA00012526"/>
    </source>
</evidence>
<evidence type="ECO:0000256" key="7">
    <source>
        <dbReference type="ARBA" id="ARBA00022695"/>
    </source>
</evidence>